<feature type="region of interest" description="Disordered" evidence="1">
    <location>
        <begin position="1"/>
        <end position="45"/>
    </location>
</feature>
<feature type="compositionally biased region" description="Acidic residues" evidence="1">
    <location>
        <begin position="1"/>
        <end position="10"/>
    </location>
</feature>
<keyword evidence="2" id="KW-0472">Membrane</keyword>
<dbReference type="PANTHER" id="PTHR37308">
    <property type="entry name" value="INTEGRAL MEMBRANE PROTEIN"/>
    <property type="match status" value="1"/>
</dbReference>
<sequence>MNASETDDYEGQVQSDDYKHSSDDNGGEPTRAATPNSDSSLAKPAGSLTGDVINIFRGFCMGAADTVPGVSGGTVALILGHYDRLIAAISNIDTEAVGLLRRRRWTSLIEKLDLRFTIALGIGIVVGIGSLAGLMHHLLLHQMNQTMAVFFGLVLASVWVVRRNVSRWAIPTMLACVVGILIALAVSQIPTSHGEINLLYLFFSASIAICAMILPGISGAFVLLLLGVYEPVIGMIKQFFKLNIDVMIVTRLTVFAIGCGFGLLAFSRLLNYLLRKHHDMTMATLIGLMIGSIGRLWPLQAVTPETADMELKFQEHVFISPAQYDGNIATLIVLAVAAALVVLIADRVTRNAHIEAS</sequence>
<comment type="caution">
    <text evidence="3">The sequence shown here is derived from an EMBL/GenBank/DDBJ whole genome shotgun (WGS) entry which is preliminary data.</text>
</comment>
<dbReference type="InterPro" id="IPR007163">
    <property type="entry name" value="VCA0040-like"/>
</dbReference>
<dbReference type="RefSeq" id="WP_008679026.1">
    <property type="nucleotide sequence ID" value="NZ_ANOH01000197.1"/>
</dbReference>
<keyword evidence="2" id="KW-1133">Transmembrane helix</keyword>
<feature type="transmembrane region" description="Helical" evidence="2">
    <location>
        <begin position="114"/>
        <end position="134"/>
    </location>
</feature>
<proteinExistence type="predicted"/>
<evidence type="ECO:0000256" key="1">
    <source>
        <dbReference type="SAM" id="MobiDB-lite"/>
    </source>
</evidence>
<protein>
    <submittedName>
        <fullName evidence="3">Membrane protein containing DUF368</fullName>
    </submittedName>
</protein>
<feature type="transmembrane region" description="Helical" evidence="2">
    <location>
        <begin position="198"/>
        <end position="228"/>
    </location>
</feature>
<name>M5U3D0_9BACT</name>
<dbReference type="OrthoDB" id="9793746at2"/>
<dbReference type="AlphaFoldDB" id="M5U3D0"/>
<keyword evidence="2" id="KW-0812">Transmembrane</keyword>
<reference evidence="3 4" key="1">
    <citation type="journal article" date="2013" name="Mar. Genomics">
        <title>Expression of sulfatases in Rhodopirellula baltica and the diversity of sulfatases in the genus Rhodopirellula.</title>
        <authorList>
            <person name="Wegner C.E."/>
            <person name="Richter-Heitmann T."/>
            <person name="Klindworth A."/>
            <person name="Klockow C."/>
            <person name="Richter M."/>
            <person name="Achstetter T."/>
            <person name="Glockner F.O."/>
            <person name="Harder J."/>
        </authorList>
    </citation>
    <scope>NUCLEOTIDE SEQUENCE [LARGE SCALE GENOMIC DNA]</scope>
    <source>
        <strain evidence="3 4">SM41</strain>
    </source>
</reference>
<dbReference type="PATRIC" id="fig|1263870.3.peg.2947"/>
<evidence type="ECO:0000313" key="3">
    <source>
        <dbReference type="EMBL" id="EMI55759.1"/>
    </source>
</evidence>
<evidence type="ECO:0000313" key="4">
    <source>
        <dbReference type="Proteomes" id="UP000011885"/>
    </source>
</evidence>
<gene>
    <name evidence="3" type="ORF">RSSM_02775</name>
</gene>
<dbReference type="Pfam" id="PF04018">
    <property type="entry name" value="VCA0040-like"/>
    <property type="match status" value="1"/>
</dbReference>
<feature type="transmembrane region" description="Helical" evidence="2">
    <location>
        <begin position="168"/>
        <end position="186"/>
    </location>
</feature>
<feature type="transmembrane region" description="Helical" evidence="2">
    <location>
        <begin position="248"/>
        <end position="270"/>
    </location>
</feature>
<dbReference type="Proteomes" id="UP000011885">
    <property type="component" value="Unassembled WGS sequence"/>
</dbReference>
<feature type="transmembrane region" description="Helical" evidence="2">
    <location>
        <begin position="328"/>
        <end position="345"/>
    </location>
</feature>
<dbReference type="PANTHER" id="PTHR37308:SF1">
    <property type="entry name" value="POLYPRENYL-PHOSPHATE TRANSPORTER"/>
    <property type="match status" value="1"/>
</dbReference>
<accession>M5U3D0</accession>
<keyword evidence="4" id="KW-1185">Reference proteome</keyword>
<feature type="transmembrane region" description="Helical" evidence="2">
    <location>
        <begin position="146"/>
        <end position="162"/>
    </location>
</feature>
<evidence type="ECO:0000256" key="2">
    <source>
        <dbReference type="SAM" id="Phobius"/>
    </source>
</evidence>
<dbReference type="EMBL" id="ANOH01000197">
    <property type="protein sequence ID" value="EMI55759.1"/>
    <property type="molecule type" value="Genomic_DNA"/>
</dbReference>
<organism evidence="3 4">
    <name type="scientific">Rhodopirellula sallentina SM41</name>
    <dbReference type="NCBI Taxonomy" id="1263870"/>
    <lineage>
        <taxon>Bacteria</taxon>
        <taxon>Pseudomonadati</taxon>
        <taxon>Planctomycetota</taxon>
        <taxon>Planctomycetia</taxon>
        <taxon>Pirellulales</taxon>
        <taxon>Pirellulaceae</taxon>
        <taxon>Rhodopirellula</taxon>
    </lineage>
</organism>